<sequence length="873" mass="96046">MSSNQRPTLILAPSVNTTTVVTTTTTTTTYAPIPLPTLPNPSIPQDPQKYPLLNAPLPPSFRQFPLVFPNGSRATFRDNDDGDDLLPEDELIGGKGWRLVKSDDGAGPSKSVGLIEAVDRFARKRSYDNDGMMQGIETIAEPASHTPPPRKKAKAAPVLPKLSTVNAAAPPSPLPSPHGSPPPNIWPSAPPSGASSPQPQLPIQPDASLSTLMSLPSLATHFSGLPAQLQSHLLITLLRHSPLPVLRTVHSVLTPILARDFLTLLPPELVSHVLSFLPFDCIARASRVSKSWRNIIDSDPVLWRDLLKSEKLWFGGDSERAFAEALIRRRRRAGLPHPNDLSLANPYKVLFKSRYLTRTRWINNPEPRHLAFPAHGRSVVTCLLLSRGRIISASDDHSIHVYSPVTGLLLRSLSGHEGGVWALASTKDTLVSGSTDRTVRIWDLSTGRCTHVFGGHTSTVRCLAIVKPEWVDVEDDHGNVRKEKWPKRPLIVTGSRDHSLRVWDLPRPGEPEYRFDGADEADIDPADEDVDENPYHKLHLEGHEHAVRALAARGRTLVSGSYDSMVRVWDISYWDLQKGRVVLDSTRHQACSGSMDGTVRVWNLRTGDCQYTLTGHTSLVGLLGLSPSHLVSAAADSTLRIWDPDSGEVRHMLAAHTGAITCFQHDEFKVLSGSDGTLKMWDVREGTVVREFLSNIHGVWQVVFEGRWCVAASHRSDATILDVWDFGNGESDDDWVGEPVGGIYDEDMTDDEDEEMEQAEADAMDEDLDISPSEIDMTNEPTAFVDDPVIKDDTDGADDDWNGEDPHSEGIADPSRQIPSQAGRYTSRQAGASQSQGRVAIPSSSTAPRLRPPLLNDETPTRPRLKNVLGRRR</sequence>
<dbReference type="InterPro" id="IPR019775">
    <property type="entry name" value="WD40_repeat_CS"/>
</dbReference>
<comment type="caution">
    <text evidence="6">The sequence shown here is derived from an EMBL/GenBank/DDBJ whole genome shotgun (WGS) entry which is preliminary data.</text>
</comment>
<dbReference type="InterPro" id="IPR001810">
    <property type="entry name" value="F-box_dom"/>
</dbReference>
<dbReference type="Pfam" id="PF00400">
    <property type="entry name" value="WD40"/>
    <property type="match status" value="6"/>
</dbReference>
<accession>A0AAD4LT18</accession>
<feature type="compositionally biased region" description="Pro residues" evidence="4">
    <location>
        <begin position="170"/>
        <end position="190"/>
    </location>
</feature>
<dbReference type="SMART" id="SM00320">
    <property type="entry name" value="WD40"/>
    <property type="match status" value="7"/>
</dbReference>
<evidence type="ECO:0000256" key="4">
    <source>
        <dbReference type="SAM" id="MobiDB-lite"/>
    </source>
</evidence>
<dbReference type="SUPFAM" id="SSF50978">
    <property type="entry name" value="WD40 repeat-like"/>
    <property type="match status" value="1"/>
</dbReference>
<dbReference type="InterPro" id="IPR020472">
    <property type="entry name" value="WD40_PAC1"/>
</dbReference>
<dbReference type="PANTHER" id="PTHR19849:SF1">
    <property type="entry name" value="F-BOX_WD REPEAT-CONTAINING PROTEIN 7"/>
    <property type="match status" value="1"/>
</dbReference>
<dbReference type="InterPro" id="IPR001680">
    <property type="entry name" value="WD40_rpt"/>
</dbReference>
<dbReference type="GO" id="GO:0005634">
    <property type="term" value="C:nucleus"/>
    <property type="evidence" value="ECO:0007669"/>
    <property type="project" value="TreeGrafter"/>
</dbReference>
<dbReference type="InterPro" id="IPR015943">
    <property type="entry name" value="WD40/YVTN_repeat-like_dom_sf"/>
</dbReference>
<dbReference type="SMART" id="SM00256">
    <property type="entry name" value="FBOX"/>
    <property type="match status" value="1"/>
</dbReference>
<feature type="repeat" description="WD" evidence="3">
    <location>
        <begin position="592"/>
        <end position="612"/>
    </location>
</feature>
<dbReference type="InterPro" id="IPR036322">
    <property type="entry name" value="WD40_repeat_dom_sf"/>
</dbReference>
<dbReference type="SUPFAM" id="SSF81383">
    <property type="entry name" value="F-box domain"/>
    <property type="match status" value="1"/>
</dbReference>
<feature type="region of interest" description="Disordered" evidence="4">
    <location>
        <begin position="165"/>
        <end position="205"/>
    </location>
</feature>
<proteinExistence type="predicted"/>
<dbReference type="PANTHER" id="PTHR19849">
    <property type="entry name" value="PHOSPHOLIPASE A-2-ACTIVATING PROTEIN"/>
    <property type="match status" value="1"/>
</dbReference>
<feature type="compositionally biased region" description="Polar residues" evidence="4">
    <location>
        <begin position="817"/>
        <end position="847"/>
    </location>
</feature>
<dbReference type="AlphaFoldDB" id="A0AAD4LT18"/>
<feature type="repeat" description="WD" evidence="3">
    <location>
        <begin position="540"/>
        <end position="572"/>
    </location>
</feature>
<evidence type="ECO:0000256" key="1">
    <source>
        <dbReference type="ARBA" id="ARBA00022574"/>
    </source>
</evidence>
<keyword evidence="2" id="KW-0677">Repeat</keyword>
<keyword evidence="7" id="KW-1185">Reference proteome</keyword>
<feature type="compositionally biased region" description="Basic residues" evidence="4">
    <location>
        <begin position="863"/>
        <end position="873"/>
    </location>
</feature>
<gene>
    <name evidence="6" type="ORF">EDB92DRAFT_1826337</name>
</gene>
<feature type="repeat" description="WD" evidence="3">
    <location>
        <begin position="413"/>
        <end position="452"/>
    </location>
</feature>
<feature type="repeat" description="WD" evidence="3">
    <location>
        <begin position="653"/>
        <end position="691"/>
    </location>
</feature>
<dbReference type="PROSITE" id="PS00678">
    <property type="entry name" value="WD_REPEATS_1"/>
    <property type="match status" value="3"/>
</dbReference>
<dbReference type="GO" id="GO:0043130">
    <property type="term" value="F:ubiquitin binding"/>
    <property type="evidence" value="ECO:0007669"/>
    <property type="project" value="TreeGrafter"/>
</dbReference>
<organism evidence="6 7">
    <name type="scientific">Lactarius akahatsu</name>
    <dbReference type="NCBI Taxonomy" id="416441"/>
    <lineage>
        <taxon>Eukaryota</taxon>
        <taxon>Fungi</taxon>
        <taxon>Dikarya</taxon>
        <taxon>Basidiomycota</taxon>
        <taxon>Agaricomycotina</taxon>
        <taxon>Agaricomycetes</taxon>
        <taxon>Russulales</taxon>
        <taxon>Russulaceae</taxon>
        <taxon>Lactarius</taxon>
    </lineage>
</organism>
<dbReference type="PRINTS" id="PR00320">
    <property type="entry name" value="GPROTEINBRPT"/>
</dbReference>
<dbReference type="CDD" id="cd00200">
    <property type="entry name" value="WD40"/>
    <property type="match status" value="1"/>
</dbReference>
<feature type="region of interest" description="Disordered" evidence="4">
    <location>
        <begin position="772"/>
        <end position="873"/>
    </location>
</feature>
<dbReference type="Gene3D" id="2.130.10.10">
    <property type="entry name" value="YVTN repeat-like/Quinoprotein amine dehydrogenase"/>
    <property type="match status" value="1"/>
</dbReference>
<dbReference type="InterPro" id="IPR036047">
    <property type="entry name" value="F-box-like_dom_sf"/>
</dbReference>
<feature type="repeat" description="WD" evidence="3">
    <location>
        <begin position="613"/>
        <end position="652"/>
    </location>
</feature>
<evidence type="ECO:0000256" key="3">
    <source>
        <dbReference type="PROSITE-ProRule" id="PRU00221"/>
    </source>
</evidence>
<evidence type="ECO:0000313" key="6">
    <source>
        <dbReference type="EMBL" id="KAH9001380.1"/>
    </source>
</evidence>
<dbReference type="GO" id="GO:0005737">
    <property type="term" value="C:cytoplasm"/>
    <property type="evidence" value="ECO:0007669"/>
    <property type="project" value="TreeGrafter"/>
</dbReference>
<feature type="domain" description="F-box" evidence="5">
    <location>
        <begin position="259"/>
        <end position="306"/>
    </location>
</feature>
<reference evidence="6" key="1">
    <citation type="submission" date="2022-01" db="EMBL/GenBank/DDBJ databases">
        <title>Comparative genomics reveals a dynamic genome evolution in the ectomycorrhizal milk-cap (Lactarius) mushrooms.</title>
        <authorList>
            <consortium name="DOE Joint Genome Institute"/>
            <person name="Lebreton A."/>
            <person name="Tang N."/>
            <person name="Kuo A."/>
            <person name="LaButti K."/>
            <person name="Drula E."/>
            <person name="Barry K."/>
            <person name="Clum A."/>
            <person name="Lipzen A."/>
            <person name="Mousain D."/>
            <person name="Ng V."/>
            <person name="Wang R."/>
            <person name="Wang X."/>
            <person name="Dai Y."/>
            <person name="Henrissat B."/>
            <person name="Grigoriev I.V."/>
            <person name="Guerin-Laguette A."/>
            <person name="Yu F."/>
            <person name="Martin F.M."/>
        </authorList>
    </citation>
    <scope>NUCLEOTIDE SEQUENCE</scope>
    <source>
        <strain evidence="6">QP</strain>
    </source>
</reference>
<evidence type="ECO:0000259" key="5">
    <source>
        <dbReference type="PROSITE" id="PS50181"/>
    </source>
</evidence>
<dbReference type="Gene3D" id="1.20.1280.50">
    <property type="match status" value="1"/>
</dbReference>
<dbReference type="PROSITE" id="PS50181">
    <property type="entry name" value="FBOX"/>
    <property type="match status" value="1"/>
</dbReference>
<feature type="repeat" description="WD" evidence="3">
    <location>
        <begin position="486"/>
        <end position="505"/>
    </location>
</feature>
<dbReference type="PROSITE" id="PS50082">
    <property type="entry name" value="WD_REPEATS_2"/>
    <property type="match status" value="6"/>
</dbReference>
<dbReference type="GO" id="GO:0043161">
    <property type="term" value="P:proteasome-mediated ubiquitin-dependent protein catabolic process"/>
    <property type="evidence" value="ECO:0007669"/>
    <property type="project" value="TreeGrafter"/>
</dbReference>
<dbReference type="GO" id="GO:0010992">
    <property type="term" value="P:ubiquitin recycling"/>
    <property type="evidence" value="ECO:0007669"/>
    <property type="project" value="TreeGrafter"/>
</dbReference>
<dbReference type="EMBL" id="JAKELL010000001">
    <property type="protein sequence ID" value="KAH9001380.1"/>
    <property type="molecule type" value="Genomic_DNA"/>
</dbReference>
<evidence type="ECO:0000256" key="2">
    <source>
        <dbReference type="ARBA" id="ARBA00022737"/>
    </source>
</evidence>
<dbReference type="PROSITE" id="PS50294">
    <property type="entry name" value="WD_REPEATS_REGION"/>
    <property type="match status" value="3"/>
</dbReference>
<evidence type="ECO:0000313" key="7">
    <source>
        <dbReference type="Proteomes" id="UP001201163"/>
    </source>
</evidence>
<dbReference type="Proteomes" id="UP001201163">
    <property type="component" value="Unassembled WGS sequence"/>
</dbReference>
<dbReference type="Pfam" id="PF12937">
    <property type="entry name" value="F-box-like"/>
    <property type="match status" value="1"/>
</dbReference>
<protein>
    <submittedName>
        <fullName evidence="6">WD40 repeat-like protein</fullName>
    </submittedName>
</protein>
<name>A0AAD4LT18_9AGAM</name>
<keyword evidence="1 3" id="KW-0853">WD repeat</keyword>